<gene>
    <name evidence="1" type="primary">106052838</name>
</gene>
<accession>A0A2C9LV85</accession>
<dbReference type="KEGG" id="bgt:106052838"/>
<dbReference type="VEuPathDB" id="VectorBase:BGLB035396"/>
<sequence length="415" mass="47089">MSGAEERFDEKLLAMAQQSQCEGGVQENNKYETRENVFHEWRPSATYFQYLDVRINNLTSSDYTEWSLVLMSDRIMFEGSLFIVRAEPAFICPFKDKQIKSNVYDTVSIPFKVLAYSEITSVIVTKSTTNNTSLDNEDVNWRVASTQLTEVLWFIELSKCIIQKEDFGNYSVSVTSNQKTSSDEIVAIILKDPSRLIMIPENYCTNDTSTIVYRLVKSGLPLLVPSNMSKPYSIEIVPNKLASEYLIKVYLQNCAQFLGKQETFTLLAGPEAFHLTFRTRQNGAPYFCDDSKTTVKQISDKTLNVGLCIRSYPVLSRDILINDVNYRIMIHDIVEGITRNTGDVAAVSSVDEKTFFNYITLEFPETYILKPVNITVRSVKNVTFSLVLNLTLNNEIKTTVGSVITSISQYGDRGR</sequence>
<dbReference type="VEuPathDB" id="VectorBase:BGLAX_040849"/>
<name>A0A2C9LV85_BIOGL</name>
<proteinExistence type="predicted"/>
<dbReference type="AlphaFoldDB" id="A0A2C9LV85"/>
<dbReference type="EnsemblMetazoa" id="BGLB035396-RA">
    <property type="protein sequence ID" value="BGLB035396-PA"/>
    <property type="gene ID" value="BGLB035396"/>
</dbReference>
<reference evidence="1" key="1">
    <citation type="submission" date="2020-05" db="UniProtKB">
        <authorList>
            <consortium name="EnsemblMetazoa"/>
        </authorList>
    </citation>
    <scope>IDENTIFICATION</scope>
    <source>
        <strain evidence="1">BB02</strain>
    </source>
</reference>
<evidence type="ECO:0000313" key="1">
    <source>
        <dbReference type="EnsemblMetazoa" id="BGLB035396-PA"/>
    </source>
</evidence>
<evidence type="ECO:0000313" key="2">
    <source>
        <dbReference type="Proteomes" id="UP000076420"/>
    </source>
</evidence>
<protein>
    <submittedName>
        <fullName evidence="1">Uncharacterized protein</fullName>
    </submittedName>
</protein>
<organism evidence="1 2">
    <name type="scientific">Biomphalaria glabrata</name>
    <name type="common">Bloodfluke planorb</name>
    <name type="synonym">Freshwater snail</name>
    <dbReference type="NCBI Taxonomy" id="6526"/>
    <lineage>
        <taxon>Eukaryota</taxon>
        <taxon>Metazoa</taxon>
        <taxon>Spiralia</taxon>
        <taxon>Lophotrochozoa</taxon>
        <taxon>Mollusca</taxon>
        <taxon>Gastropoda</taxon>
        <taxon>Heterobranchia</taxon>
        <taxon>Euthyneura</taxon>
        <taxon>Panpulmonata</taxon>
        <taxon>Hygrophila</taxon>
        <taxon>Lymnaeoidea</taxon>
        <taxon>Planorbidae</taxon>
        <taxon>Biomphalaria</taxon>
    </lineage>
</organism>
<dbReference type="Proteomes" id="UP000076420">
    <property type="component" value="Unassembled WGS sequence"/>
</dbReference>